<accession>A0A366HL13</accession>
<sequence length="446" mass="51013">MVDETDNALVQAIRNAAYLMQGAARDYDPLIDLVGDARFVLLGEASHGTHEFYDARAQITKRLIEEKGFNAIAIEADWPDAYRINRYVRAAGIDSNSRDALKDFKRFPTWMWRNLDVLAFVEWLRRFNDNREEQSKTGLYGLDLYSMYSSMDAVLRYLEKVDPEAAARARYRYSCFDHFAEDPQAYGYAASFDLSSSCEQEALGQALELQKQAIAYAGQDGRVESDEFFFAQQNARLVKNAEQYYRSMFRGRVESWNNRDRHMAQTLEALVDYLSTEQKDAKVVVWAHNSHVGDARATEMGELGELNLGQLVRERYGRDALLVGFTTYQGAVIATSDWDMPPQQKRVSPALKNSIERVFHQTEIARFLLLLRDDAPLRAALNRPLLERAIGVIYRSETERQSHYFHVNLGEQFDAIVHFDDTGPVEPIGYIKAEGRDMAETFPTGI</sequence>
<dbReference type="AlphaFoldDB" id="A0A366HL13"/>
<dbReference type="CDD" id="cd14728">
    <property type="entry name" value="Ere-like"/>
    <property type="match status" value="1"/>
</dbReference>
<dbReference type="OrthoDB" id="9810066at2"/>
<evidence type="ECO:0000313" key="1">
    <source>
        <dbReference type="EMBL" id="RBP42901.1"/>
    </source>
</evidence>
<comment type="caution">
    <text evidence="1">The sequence shown here is derived from an EMBL/GenBank/DDBJ whole genome shotgun (WGS) entry which is preliminary data.</text>
</comment>
<dbReference type="EMBL" id="QNRQ01000001">
    <property type="protein sequence ID" value="RBP42901.1"/>
    <property type="molecule type" value="Genomic_DNA"/>
</dbReference>
<dbReference type="RefSeq" id="WP_113931226.1">
    <property type="nucleotide sequence ID" value="NZ_JACCEU010000001.1"/>
</dbReference>
<reference evidence="1 2" key="1">
    <citation type="submission" date="2018-06" db="EMBL/GenBank/DDBJ databases">
        <title>Genomic Encyclopedia of Type Strains, Phase IV (KMG-IV): sequencing the most valuable type-strain genomes for metagenomic binning, comparative biology and taxonomic classification.</title>
        <authorList>
            <person name="Goeker M."/>
        </authorList>
    </citation>
    <scope>NUCLEOTIDE SEQUENCE [LARGE SCALE GENOMIC DNA]</scope>
    <source>
        <strain evidence="1 2">DSM 25520</strain>
    </source>
</reference>
<dbReference type="Gene3D" id="1.20.1440.30">
    <property type="entry name" value="Biosynthetic Protein domain"/>
    <property type="match status" value="1"/>
</dbReference>
<dbReference type="Proteomes" id="UP000253628">
    <property type="component" value="Unassembled WGS sequence"/>
</dbReference>
<dbReference type="Pfam" id="PF05139">
    <property type="entry name" value="Erythro_esteras"/>
    <property type="match status" value="1"/>
</dbReference>
<dbReference type="PIRSF" id="PIRSF036794">
    <property type="entry name" value="UCP_erythr_ester"/>
    <property type="match status" value="1"/>
</dbReference>
<dbReference type="InterPro" id="IPR052036">
    <property type="entry name" value="Hydrolase/PRTase-associated"/>
</dbReference>
<dbReference type="InterPro" id="IPR014622">
    <property type="entry name" value="UCP036794_erythomycin"/>
</dbReference>
<keyword evidence="2" id="KW-1185">Reference proteome</keyword>
<protein>
    <submittedName>
        <fullName evidence="1">Erythromycin esterase-like protein</fullName>
    </submittedName>
</protein>
<organism evidence="1 2">
    <name type="scientific">Eoetvoesiella caeni</name>
    <dbReference type="NCBI Taxonomy" id="645616"/>
    <lineage>
        <taxon>Bacteria</taxon>
        <taxon>Pseudomonadati</taxon>
        <taxon>Pseudomonadota</taxon>
        <taxon>Betaproteobacteria</taxon>
        <taxon>Burkholderiales</taxon>
        <taxon>Alcaligenaceae</taxon>
        <taxon>Eoetvoesiella</taxon>
    </lineage>
</organism>
<name>A0A366HL13_9BURK</name>
<dbReference type="PANTHER" id="PTHR31299">
    <property type="entry name" value="ESTERASE, PUTATIVE (AFU_ORTHOLOGUE AFUA_1G05850)-RELATED"/>
    <property type="match status" value="1"/>
</dbReference>
<dbReference type="Gene3D" id="3.30.1870.10">
    <property type="entry name" value="EreA-like, domain 2"/>
    <property type="match status" value="1"/>
</dbReference>
<dbReference type="SUPFAM" id="SSF159501">
    <property type="entry name" value="EreA/ChaN-like"/>
    <property type="match status" value="1"/>
</dbReference>
<evidence type="ECO:0000313" key="2">
    <source>
        <dbReference type="Proteomes" id="UP000253628"/>
    </source>
</evidence>
<dbReference type="InterPro" id="IPR007815">
    <property type="entry name" value="Emycin_Estase"/>
</dbReference>
<dbReference type="Gene3D" id="3.40.1660.10">
    <property type="entry name" value="EreA-like (biosynthetic domain)"/>
    <property type="match status" value="1"/>
</dbReference>
<dbReference type="PANTHER" id="PTHR31299:SF0">
    <property type="entry name" value="ESTERASE, PUTATIVE (AFU_ORTHOLOGUE AFUA_1G05850)-RELATED"/>
    <property type="match status" value="1"/>
</dbReference>
<proteinExistence type="predicted"/>
<gene>
    <name evidence="1" type="ORF">DFR37_10126</name>
</gene>
<dbReference type="GO" id="GO:0046677">
    <property type="term" value="P:response to antibiotic"/>
    <property type="evidence" value="ECO:0007669"/>
    <property type="project" value="InterPro"/>
</dbReference>